<protein>
    <submittedName>
        <fullName evidence="3">Glycerophosphodiester phosphodiesterase</fullName>
    </submittedName>
</protein>
<comment type="caution">
    <text evidence="3">The sequence shown here is derived from an EMBL/GenBank/DDBJ whole genome shotgun (WGS) entry which is preliminary data.</text>
</comment>
<dbReference type="RefSeq" id="WP_196937553.1">
    <property type="nucleotide sequence ID" value="NZ_MU158689.1"/>
</dbReference>
<evidence type="ECO:0000259" key="2">
    <source>
        <dbReference type="PROSITE" id="PS51704"/>
    </source>
</evidence>
<feature type="domain" description="GP-PDE" evidence="2">
    <location>
        <begin position="21"/>
        <end position="250"/>
    </location>
</feature>
<sequence length="252" mass="28295">MKKLSIVGIMLCLSIIVQAQTQIIAHRGAWKNTKSPQNSIAALRDAIAQGLWGAEFDVHLTKDNVLVVNHDNDFQGIDIATATYQELLAKKHANGEQISTAEAYLKEGLKQNKTKLIFELKTNKLGVDRTLKSVEISLNLIKKLKAESLTEFIAFSYDACLHFRALDKNILIHYLNGDKSPQEIKEAKLTGIDYHLSVFKKNTAWVASAKTLGLKTNVWTVNTQGDMNYFIDEGFDYITTDEPELLQKLLTK</sequence>
<dbReference type="PANTHER" id="PTHR46211">
    <property type="entry name" value="GLYCEROPHOSPHORYL DIESTER PHOSPHODIESTERASE"/>
    <property type="match status" value="1"/>
</dbReference>
<keyword evidence="4" id="KW-1185">Reference proteome</keyword>
<name>A0ABR9T4C9_9SPHI</name>
<proteinExistence type="predicted"/>
<evidence type="ECO:0000256" key="1">
    <source>
        <dbReference type="SAM" id="SignalP"/>
    </source>
</evidence>
<dbReference type="Gene3D" id="3.20.20.190">
    <property type="entry name" value="Phosphatidylinositol (PI) phosphodiesterase"/>
    <property type="match status" value="1"/>
</dbReference>
<dbReference type="EMBL" id="PSKQ01000017">
    <property type="protein sequence ID" value="MBE8719847.1"/>
    <property type="molecule type" value="Genomic_DNA"/>
</dbReference>
<accession>A0ABR9T4C9</accession>
<reference evidence="3 4" key="1">
    <citation type="submission" date="2018-02" db="EMBL/GenBank/DDBJ databases">
        <title>Sphingobacterium KA21.</title>
        <authorList>
            <person name="Vasarhelyi B.M."/>
            <person name="Deshmukh S."/>
            <person name="Balint B."/>
            <person name="Kukolya J."/>
        </authorList>
    </citation>
    <scope>NUCLEOTIDE SEQUENCE [LARGE SCALE GENOMIC DNA]</scope>
    <source>
        <strain evidence="3 4">Ka21</strain>
    </source>
</reference>
<dbReference type="Pfam" id="PF03009">
    <property type="entry name" value="GDPD"/>
    <property type="match status" value="1"/>
</dbReference>
<evidence type="ECO:0000313" key="3">
    <source>
        <dbReference type="EMBL" id="MBE8719847.1"/>
    </source>
</evidence>
<organism evidence="3 4">
    <name type="scientific">Sphingobacterium pedocola</name>
    <dbReference type="NCBI Taxonomy" id="2082722"/>
    <lineage>
        <taxon>Bacteria</taxon>
        <taxon>Pseudomonadati</taxon>
        <taxon>Bacteroidota</taxon>
        <taxon>Sphingobacteriia</taxon>
        <taxon>Sphingobacteriales</taxon>
        <taxon>Sphingobacteriaceae</taxon>
        <taxon>Sphingobacterium</taxon>
    </lineage>
</organism>
<dbReference type="PANTHER" id="PTHR46211:SF1">
    <property type="entry name" value="GLYCEROPHOSPHODIESTER PHOSPHODIESTERASE, CYTOPLASMIC"/>
    <property type="match status" value="1"/>
</dbReference>
<dbReference type="InterPro" id="IPR030395">
    <property type="entry name" value="GP_PDE_dom"/>
</dbReference>
<feature type="signal peptide" evidence="1">
    <location>
        <begin position="1"/>
        <end position="19"/>
    </location>
</feature>
<feature type="chain" id="PRO_5047526718" evidence="1">
    <location>
        <begin position="20"/>
        <end position="252"/>
    </location>
</feature>
<dbReference type="SUPFAM" id="SSF51695">
    <property type="entry name" value="PLC-like phosphodiesterases"/>
    <property type="match status" value="1"/>
</dbReference>
<keyword evidence="1" id="KW-0732">Signal</keyword>
<dbReference type="InterPro" id="IPR017946">
    <property type="entry name" value="PLC-like_Pdiesterase_TIM-brl"/>
</dbReference>
<dbReference type="PROSITE" id="PS51704">
    <property type="entry name" value="GP_PDE"/>
    <property type="match status" value="1"/>
</dbReference>
<gene>
    <name evidence="3" type="ORF">C4F40_03780</name>
</gene>
<evidence type="ECO:0000313" key="4">
    <source>
        <dbReference type="Proteomes" id="UP000618319"/>
    </source>
</evidence>
<dbReference type="Proteomes" id="UP000618319">
    <property type="component" value="Unassembled WGS sequence"/>
</dbReference>